<keyword evidence="2 4" id="KW-0238">DNA-binding</keyword>
<proteinExistence type="predicted"/>
<dbReference type="AlphaFoldDB" id="A0A223SA19"/>
<feature type="domain" description="HTH tetR-type" evidence="6">
    <location>
        <begin position="96"/>
        <end position="156"/>
    </location>
</feature>
<dbReference type="Gene3D" id="1.10.10.60">
    <property type="entry name" value="Homeodomain-like"/>
    <property type="match status" value="1"/>
</dbReference>
<dbReference type="KEGG" id="ngv:CDO52_21205"/>
<dbReference type="PANTHER" id="PTHR30055">
    <property type="entry name" value="HTH-TYPE TRANSCRIPTIONAL REGULATOR RUTR"/>
    <property type="match status" value="1"/>
</dbReference>
<dbReference type="Pfam" id="PF17754">
    <property type="entry name" value="TetR_C_14"/>
    <property type="match status" value="1"/>
</dbReference>
<sequence length="309" mass="34490">MARASPARVATAARPRRSWSCRSVPLSRHLPRALVPRSVPAQIMSVTDKWQSLTYFDNRRVSSLTQDEQHGPRGEVVTITTVDDTPGLGLRERKKARTREALVEAALRLYNEQGFAATTTEEIAAAADVSQRTLFRYFPSKEEVLLSLQSDIEETFQAKLAARPESEPPYDALVNALTDAWRELDERAVVAQQTLVRLCGESPQLLAAYLRRSSEHQERVVALLARRSGLDPDTDLRPRLVMAAFSAAMHTGIMRWCHGEETPSADDLYDGIRECLTGIVPALTENWHTAPAQDTAPEPRPRSEREHSG</sequence>
<dbReference type="Pfam" id="PF00440">
    <property type="entry name" value="TetR_N"/>
    <property type="match status" value="1"/>
</dbReference>
<dbReference type="OrthoDB" id="3296001at2"/>
<dbReference type="Proteomes" id="UP000215005">
    <property type="component" value="Chromosome"/>
</dbReference>
<accession>A0A223SA19</accession>
<organism evidence="7 8">
    <name type="scientific">Nocardiopsis gilva YIM 90087</name>
    <dbReference type="NCBI Taxonomy" id="1235441"/>
    <lineage>
        <taxon>Bacteria</taxon>
        <taxon>Bacillati</taxon>
        <taxon>Actinomycetota</taxon>
        <taxon>Actinomycetes</taxon>
        <taxon>Streptosporangiales</taxon>
        <taxon>Nocardiopsidaceae</taxon>
        <taxon>Nocardiopsis</taxon>
    </lineage>
</organism>
<evidence type="ECO:0000313" key="8">
    <source>
        <dbReference type="Proteomes" id="UP000215005"/>
    </source>
</evidence>
<evidence type="ECO:0000256" key="5">
    <source>
        <dbReference type="SAM" id="MobiDB-lite"/>
    </source>
</evidence>
<gene>
    <name evidence="7" type="ORF">CDO52_21205</name>
</gene>
<dbReference type="EMBL" id="CP022753">
    <property type="protein sequence ID" value="ASU84975.1"/>
    <property type="molecule type" value="Genomic_DNA"/>
</dbReference>
<reference evidence="7 8" key="1">
    <citation type="submission" date="2017-08" db="EMBL/GenBank/DDBJ databases">
        <title>The complete genome sequence of Nocardiopsis gilva YIM 90087.</title>
        <authorList>
            <person name="Yin M."/>
            <person name="Tang S."/>
        </authorList>
    </citation>
    <scope>NUCLEOTIDE SEQUENCE [LARGE SCALE GENOMIC DNA]</scope>
    <source>
        <strain evidence="7 8">YIM 90087</strain>
    </source>
</reference>
<evidence type="ECO:0000256" key="3">
    <source>
        <dbReference type="ARBA" id="ARBA00023163"/>
    </source>
</evidence>
<dbReference type="PROSITE" id="PS01081">
    <property type="entry name" value="HTH_TETR_1"/>
    <property type="match status" value="1"/>
</dbReference>
<dbReference type="InterPro" id="IPR041347">
    <property type="entry name" value="MftR_C"/>
</dbReference>
<dbReference type="InterPro" id="IPR023772">
    <property type="entry name" value="DNA-bd_HTH_TetR-type_CS"/>
</dbReference>
<protein>
    <recommendedName>
        <fullName evidence="6">HTH tetR-type domain-containing protein</fullName>
    </recommendedName>
</protein>
<keyword evidence="8" id="KW-1185">Reference proteome</keyword>
<evidence type="ECO:0000256" key="2">
    <source>
        <dbReference type="ARBA" id="ARBA00023125"/>
    </source>
</evidence>
<dbReference type="PRINTS" id="PR00455">
    <property type="entry name" value="HTHTETR"/>
</dbReference>
<evidence type="ECO:0000313" key="7">
    <source>
        <dbReference type="EMBL" id="ASU84975.1"/>
    </source>
</evidence>
<feature type="region of interest" description="Disordered" evidence="5">
    <location>
        <begin position="286"/>
        <end position="309"/>
    </location>
</feature>
<keyword evidence="3" id="KW-0804">Transcription</keyword>
<dbReference type="InterPro" id="IPR050109">
    <property type="entry name" value="HTH-type_TetR-like_transc_reg"/>
</dbReference>
<dbReference type="GO" id="GO:0000976">
    <property type="term" value="F:transcription cis-regulatory region binding"/>
    <property type="evidence" value="ECO:0007669"/>
    <property type="project" value="TreeGrafter"/>
</dbReference>
<feature type="compositionally biased region" description="Basic and acidic residues" evidence="5">
    <location>
        <begin position="297"/>
        <end position="309"/>
    </location>
</feature>
<dbReference type="Gene3D" id="1.10.357.10">
    <property type="entry name" value="Tetracycline Repressor, domain 2"/>
    <property type="match status" value="1"/>
</dbReference>
<dbReference type="InterPro" id="IPR009057">
    <property type="entry name" value="Homeodomain-like_sf"/>
</dbReference>
<dbReference type="InterPro" id="IPR001647">
    <property type="entry name" value="HTH_TetR"/>
</dbReference>
<evidence type="ECO:0000256" key="4">
    <source>
        <dbReference type="PROSITE-ProRule" id="PRU00335"/>
    </source>
</evidence>
<name>A0A223SA19_9ACTN</name>
<dbReference type="GO" id="GO:0003700">
    <property type="term" value="F:DNA-binding transcription factor activity"/>
    <property type="evidence" value="ECO:0007669"/>
    <property type="project" value="TreeGrafter"/>
</dbReference>
<dbReference type="PROSITE" id="PS50977">
    <property type="entry name" value="HTH_TETR_2"/>
    <property type="match status" value="1"/>
</dbReference>
<keyword evidence="1" id="KW-0805">Transcription regulation</keyword>
<evidence type="ECO:0000259" key="6">
    <source>
        <dbReference type="PROSITE" id="PS50977"/>
    </source>
</evidence>
<dbReference type="PANTHER" id="PTHR30055:SF234">
    <property type="entry name" value="HTH-TYPE TRANSCRIPTIONAL REGULATOR BETI"/>
    <property type="match status" value="1"/>
</dbReference>
<evidence type="ECO:0000256" key="1">
    <source>
        <dbReference type="ARBA" id="ARBA00023015"/>
    </source>
</evidence>
<dbReference type="SUPFAM" id="SSF46689">
    <property type="entry name" value="Homeodomain-like"/>
    <property type="match status" value="1"/>
</dbReference>
<feature type="DNA-binding region" description="H-T-H motif" evidence="4">
    <location>
        <begin position="119"/>
        <end position="138"/>
    </location>
</feature>